<evidence type="ECO:0008006" key="3">
    <source>
        <dbReference type="Google" id="ProtNLM"/>
    </source>
</evidence>
<gene>
    <name evidence="1" type="ORF">SAMN05443665_1003126</name>
</gene>
<sequence length="198" mass="21134">MPGDEAADLEAGRRIRAGDVAALDALLRRDHPVVDLLARALALDAGPGDSAARAWERLVADLSAGRRPEAGLRAAVLGHVVDVLDEDGLLDTVGRETVWPGTFLGEDDPWAGWWDEEPPAWPPGLTPEPGQVLAALRAVPPGPRLLLVLRDVAALREDQAETVSGYGRKEQEVLLESARESYVVALDVAVREGAHARG</sequence>
<proteinExistence type="predicted"/>
<evidence type="ECO:0000313" key="2">
    <source>
        <dbReference type="Proteomes" id="UP000198318"/>
    </source>
</evidence>
<dbReference type="EMBL" id="FZOR01000003">
    <property type="protein sequence ID" value="SNS37410.1"/>
    <property type="molecule type" value="Genomic_DNA"/>
</dbReference>
<organism evidence="1 2">
    <name type="scientific">Actinomadura meyerae</name>
    <dbReference type="NCBI Taxonomy" id="240840"/>
    <lineage>
        <taxon>Bacteria</taxon>
        <taxon>Bacillati</taxon>
        <taxon>Actinomycetota</taxon>
        <taxon>Actinomycetes</taxon>
        <taxon>Streptosporangiales</taxon>
        <taxon>Thermomonosporaceae</taxon>
        <taxon>Actinomadura</taxon>
    </lineage>
</organism>
<dbReference type="OrthoDB" id="5244716at2"/>
<accession>A0A239DY60</accession>
<dbReference type="Proteomes" id="UP000198318">
    <property type="component" value="Unassembled WGS sequence"/>
</dbReference>
<name>A0A239DY60_9ACTN</name>
<dbReference type="RefSeq" id="WP_089324735.1">
    <property type="nucleotide sequence ID" value="NZ_FZOR01000003.1"/>
</dbReference>
<protein>
    <recommendedName>
        <fullName evidence="3">RNA polymerase sigma-70 factor, ECF subfamily</fullName>
    </recommendedName>
</protein>
<dbReference type="AlphaFoldDB" id="A0A239DY60"/>
<reference evidence="1 2" key="1">
    <citation type="submission" date="2017-06" db="EMBL/GenBank/DDBJ databases">
        <authorList>
            <person name="Kim H.J."/>
            <person name="Triplett B.A."/>
        </authorList>
    </citation>
    <scope>NUCLEOTIDE SEQUENCE [LARGE SCALE GENOMIC DNA]</scope>
    <source>
        <strain evidence="1 2">DSM 44715</strain>
    </source>
</reference>
<evidence type="ECO:0000313" key="1">
    <source>
        <dbReference type="EMBL" id="SNS37410.1"/>
    </source>
</evidence>
<keyword evidence="2" id="KW-1185">Reference proteome</keyword>